<feature type="domain" description="HTH tetR-type" evidence="5">
    <location>
        <begin position="21"/>
        <end position="81"/>
    </location>
</feature>
<reference evidence="6" key="1">
    <citation type="submission" date="2022-01" db="EMBL/GenBank/DDBJ databases">
        <title>Nocardioidaceae gen. sp. A5X3R13.</title>
        <authorList>
            <person name="Lopez Marin M.A."/>
            <person name="Uhlik O."/>
        </authorList>
    </citation>
    <scope>NUCLEOTIDE SEQUENCE</scope>
    <source>
        <strain evidence="6">A5X3R13</strain>
    </source>
</reference>
<keyword evidence="2 4" id="KW-0238">DNA-binding</keyword>
<name>A0AA46YJU4_9ACTN</name>
<organism evidence="6 7">
    <name type="scientific">Solicola gregarius</name>
    <dbReference type="NCBI Taxonomy" id="2908642"/>
    <lineage>
        <taxon>Bacteria</taxon>
        <taxon>Bacillati</taxon>
        <taxon>Actinomycetota</taxon>
        <taxon>Actinomycetes</taxon>
        <taxon>Propionibacteriales</taxon>
        <taxon>Nocardioidaceae</taxon>
        <taxon>Solicola</taxon>
    </lineage>
</organism>
<dbReference type="PRINTS" id="PR00455">
    <property type="entry name" value="HTHTETR"/>
</dbReference>
<keyword evidence="3" id="KW-0804">Transcription</keyword>
<dbReference type="Gene3D" id="1.10.10.60">
    <property type="entry name" value="Homeodomain-like"/>
    <property type="match status" value="1"/>
</dbReference>
<dbReference type="EMBL" id="CP094970">
    <property type="protein sequence ID" value="UYM04722.1"/>
    <property type="molecule type" value="Genomic_DNA"/>
</dbReference>
<dbReference type="PANTHER" id="PTHR30055:SF148">
    <property type="entry name" value="TETR-FAMILY TRANSCRIPTIONAL REGULATOR"/>
    <property type="match status" value="1"/>
</dbReference>
<keyword evidence="7" id="KW-1185">Reference proteome</keyword>
<dbReference type="InterPro" id="IPR001647">
    <property type="entry name" value="HTH_TetR"/>
</dbReference>
<evidence type="ECO:0000256" key="1">
    <source>
        <dbReference type="ARBA" id="ARBA00023015"/>
    </source>
</evidence>
<dbReference type="PROSITE" id="PS01081">
    <property type="entry name" value="HTH_TETR_1"/>
    <property type="match status" value="1"/>
</dbReference>
<dbReference type="KEGG" id="sgrg:L0C25_19620"/>
<dbReference type="PROSITE" id="PS50977">
    <property type="entry name" value="HTH_TETR_2"/>
    <property type="match status" value="1"/>
</dbReference>
<accession>A0AA46YJU4</accession>
<dbReference type="InterPro" id="IPR036271">
    <property type="entry name" value="Tet_transcr_reg_TetR-rel_C_sf"/>
</dbReference>
<evidence type="ECO:0000313" key="6">
    <source>
        <dbReference type="EMBL" id="UYM04722.1"/>
    </source>
</evidence>
<dbReference type="InterPro" id="IPR023772">
    <property type="entry name" value="DNA-bd_HTH_TetR-type_CS"/>
</dbReference>
<dbReference type="GO" id="GO:0000976">
    <property type="term" value="F:transcription cis-regulatory region binding"/>
    <property type="evidence" value="ECO:0007669"/>
    <property type="project" value="TreeGrafter"/>
</dbReference>
<gene>
    <name evidence="6" type="ORF">L0C25_19620</name>
</gene>
<dbReference type="SUPFAM" id="SSF48498">
    <property type="entry name" value="Tetracyclin repressor-like, C-terminal domain"/>
    <property type="match status" value="1"/>
</dbReference>
<sequence>MTPATKTDETPSVASRPRVAGEREAQILDATLDVLCEVGYDRLTMDAVANASKASKATLYRRWSTKGDLVVDALVRAKGAPCVVNSDTGSLRDDLIESTCHDTGLSDAMTMSLFAGLVSAIQHDADFAAAFHERFLRPKVEQTMVLFERARDRGEIAEGVDADLISSVLPAVALHRTFILGIPTDDSMVERIVDEVVMPAVKCAPRDTR</sequence>
<dbReference type="InterPro" id="IPR050109">
    <property type="entry name" value="HTH-type_TetR-like_transc_reg"/>
</dbReference>
<proteinExistence type="predicted"/>
<evidence type="ECO:0000256" key="3">
    <source>
        <dbReference type="ARBA" id="ARBA00023163"/>
    </source>
</evidence>
<dbReference type="Proteomes" id="UP001164390">
    <property type="component" value="Chromosome"/>
</dbReference>
<dbReference type="PANTHER" id="PTHR30055">
    <property type="entry name" value="HTH-TYPE TRANSCRIPTIONAL REGULATOR RUTR"/>
    <property type="match status" value="1"/>
</dbReference>
<evidence type="ECO:0000313" key="7">
    <source>
        <dbReference type="Proteomes" id="UP001164390"/>
    </source>
</evidence>
<keyword evidence="1" id="KW-0805">Transcription regulation</keyword>
<evidence type="ECO:0000259" key="5">
    <source>
        <dbReference type="PROSITE" id="PS50977"/>
    </source>
</evidence>
<dbReference type="Pfam" id="PF16859">
    <property type="entry name" value="TetR_C_11"/>
    <property type="match status" value="1"/>
</dbReference>
<dbReference type="SUPFAM" id="SSF46689">
    <property type="entry name" value="Homeodomain-like"/>
    <property type="match status" value="1"/>
</dbReference>
<evidence type="ECO:0000256" key="4">
    <source>
        <dbReference type="PROSITE-ProRule" id="PRU00335"/>
    </source>
</evidence>
<dbReference type="InterPro" id="IPR011075">
    <property type="entry name" value="TetR_C"/>
</dbReference>
<dbReference type="RefSeq" id="WP_271633480.1">
    <property type="nucleotide sequence ID" value="NZ_CP094970.1"/>
</dbReference>
<dbReference type="Pfam" id="PF00440">
    <property type="entry name" value="TetR_N"/>
    <property type="match status" value="1"/>
</dbReference>
<dbReference type="GO" id="GO:0003700">
    <property type="term" value="F:DNA-binding transcription factor activity"/>
    <property type="evidence" value="ECO:0007669"/>
    <property type="project" value="TreeGrafter"/>
</dbReference>
<protein>
    <submittedName>
        <fullName evidence="6">TetR/AcrR family transcriptional regulator</fullName>
    </submittedName>
</protein>
<feature type="DNA-binding region" description="H-T-H motif" evidence="4">
    <location>
        <begin position="44"/>
        <end position="63"/>
    </location>
</feature>
<dbReference type="Gene3D" id="1.10.357.10">
    <property type="entry name" value="Tetracycline Repressor, domain 2"/>
    <property type="match status" value="1"/>
</dbReference>
<dbReference type="InterPro" id="IPR009057">
    <property type="entry name" value="Homeodomain-like_sf"/>
</dbReference>
<dbReference type="AlphaFoldDB" id="A0AA46YJU4"/>
<evidence type="ECO:0000256" key="2">
    <source>
        <dbReference type="ARBA" id="ARBA00023125"/>
    </source>
</evidence>